<dbReference type="EMBL" id="CP097332">
    <property type="protein sequence ID" value="UQX88364.1"/>
    <property type="molecule type" value="Genomic_DNA"/>
</dbReference>
<reference evidence="7" key="1">
    <citation type="journal article" date="2018" name="Int. J. Syst. Evol. Microbiol.">
        <title>Jatrophihabitans telluris sp. nov., isolated from sediment soil of lava forest wetlands and the emended description of the genus Jatrophihabitans.</title>
        <authorList>
            <person name="Lee K.C."/>
            <person name="Suh M.K."/>
            <person name="Eom M.K."/>
            <person name="Kim K.K."/>
            <person name="Kim J.S."/>
            <person name="Kim D.S."/>
            <person name="Ko S.H."/>
            <person name="Shin Y.K."/>
            <person name="Lee J.S."/>
        </authorList>
    </citation>
    <scope>NUCLEOTIDE SEQUENCE</scope>
    <source>
        <strain evidence="7">N237</strain>
    </source>
</reference>
<keyword evidence="4" id="KW-0560">Oxidoreductase</keyword>
<dbReference type="Pfam" id="PF01799">
    <property type="entry name" value="Fer2_2"/>
    <property type="match status" value="1"/>
</dbReference>
<dbReference type="SUPFAM" id="SSF54292">
    <property type="entry name" value="2Fe-2S ferredoxin-like"/>
    <property type="match status" value="1"/>
</dbReference>
<dbReference type="InterPro" id="IPR001041">
    <property type="entry name" value="2Fe-2S_ferredoxin-type"/>
</dbReference>
<protein>
    <submittedName>
        <fullName evidence="7">Molybdopterin-dependent oxidoreductase</fullName>
    </submittedName>
</protein>
<keyword evidence="2" id="KW-0500">Molybdenum</keyword>
<dbReference type="RefSeq" id="WP_249771788.1">
    <property type="nucleotide sequence ID" value="NZ_CP097332.1"/>
</dbReference>
<dbReference type="PROSITE" id="PS00197">
    <property type="entry name" value="2FE2S_FER_1"/>
    <property type="match status" value="1"/>
</dbReference>
<dbReference type="InterPro" id="IPR037165">
    <property type="entry name" value="AldOxase/xan_DH_Mopterin-bd_sf"/>
</dbReference>
<evidence type="ECO:0000256" key="1">
    <source>
        <dbReference type="ARBA" id="ARBA00006849"/>
    </source>
</evidence>
<dbReference type="InterPro" id="IPR000674">
    <property type="entry name" value="Ald_Oxase/Xan_DH_a/b"/>
</dbReference>
<dbReference type="InterPro" id="IPR046867">
    <property type="entry name" value="AldOxase/xan_DH_MoCoBD2"/>
</dbReference>
<dbReference type="SUPFAM" id="SSF54665">
    <property type="entry name" value="CO dehydrogenase molybdoprotein N-domain-like"/>
    <property type="match status" value="1"/>
</dbReference>
<dbReference type="Pfam" id="PF20256">
    <property type="entry name" value="MoCoBD_2"/>
    <property type="match status" value="2"/>
</dbReference>
<dbReference type="InterPro" id="IPR008274">
    <property type="entry name" value="AldOxase/xan_DH_MoCoBD1"/>
</dbReference>
<dbReference type="InterPro" id="IPR016208">
    <property type="entry name" value="Ald_Oxase/xanthine_DH-like"/>
</dbReference>
<dbReference type="Gene3D" id="3.90.1170.50">
    <property type="entry name" value="Aldehyde oxidase/xanthine dehydrogenase, a/b hammerhead"/>
    <property type="match status" value="1"/>
</dbReference>
<dbReference type="SUPFAM" id="SSF56003">
    <property type="entry name" value="Molybdenum cofactor-binding domain"/>
    <property type="match status" value="1"/>
</dbReference>
<dbReference type="InterPro" id="IPR002888">
    <property type="entry name" value="2Fe-2S-bd"/>
</dbReference>
<evidence type="ECO:0000256" key="5">
    <source>
        <dbReference type="ARBA" id="ARBA00023004"/>
    </source>
</evidence>
<dbReference type="PROSITE" id="PS51085">
    <property type="entry name" value="2FE2S_FER_2"/>
    <property type="match status" value="1"/>
</dbReference>
<name>A0ABY4QY81_9ACTN</name>
<dbReference type="Gene3D" id="1.10.150.120">
    <property type="entry name" value="[2Fe-2S]-binding domain"/>
    <property type="match status" value="1"/>
</dbReference>
<dbReference type="Pfam" id="PF01315">
    <property type="entry name" value="Ald_Xan_dh_C"/>
    <property type="match status" value="1"/>
</dbReference>
<gene>
    <name evidence="7" type="ORF">M6D93_19095</name>
</gene>
<proteinExistence type="inferred from homology"/>
<dbReference type="Gene3D" id="3.10.20.30">
    <property type="match status" value="1"/>
</dbReference>
<evidence type="ECO:0000259" key="6">
    <source>
        <dbReference type="PROSITE" id="PS51085"/>
    </source>
</evidence>
<dbReference type="InterPro" id="IPR036010">
    <property type="entry name" value="2Fe-2S_ferredoxin-like_sf"/>
</dbReference>
<evidence type="ECO:0000256" key="2">
    <source>
        <dbReference type="ARBA" id="ARBA00022505"/>
    </source>
</evidence>
<accession>A0ABY4QY81</accession>
<dbReference type="InterPro" id="IPR006058">
    <property type="entry name" value="2Fe2S_fd_BS"/>
</dbReference>
<evidence type="ECO:0000256" key="4">
    <source>
        <dbReference type="ARBA" id="ARBA00023002"/>
    </source>
</evidence>
<dbReference type="SMART" id="SM01008">
    <property type="entry name" value="Ald_Xan_dh_C"/>
    <property type="match status" value="1"/>
</dbReference>
<dbReference type="SUPFAM" id="SSF47741">
    <property type="entry name" value="CO dehydrogenase ISP C-domain like"/>
    <property type="match status" value="1"/>
</dbReference>
<keyword evidence="3" id="KW-0479">Metal-binding</keyword>
<dbReference type="CDD" id="cd00207">
    <property type="entry name" value="fer2"/>
    <property type="match status" value="1"/>
</dbReference>
<organism evidence="7 8">
    <name type="scientific">Jatrophihabitans telluris</name>
    <dbReference type="NCBI Taxonomy" id="2038343"/>
    <lineage>
        <taxon>Bacteria</taxon>
        <taxon>Bacillati</taxon>
        <taxon>Actinomycetota</taxon>
        <taxon>Actinomycetes</taxon>
        <taxon>Jatrophihabitantales</taxon>
        <taxon>Jatrophihabitantaceae</taxon>
        <taxon>Jatrophihabitans</taxon>
    </lineage>
</organism>
<dbReference type="Proteomes" id="UP001056336">
    <property type="component" value="Chromosome"/>
</dbReference>
<dbReference type="InterPro" id="IPR012675">
    <property type="entry name" value="Beta-grasp_dom_sf"/>
</dbReference>
<evidence type="ECO:0000313" key="8">
    <source>
        <dbReference type="Proteomes" id="UP001056336"/>
    </source>
</evidence>
<dbReference type="PANTHER" id="PTHR11908:SF132">
    <property type="entry name" value="ALDEHYDE OXIDASE 1-RELATED"/>
    <property type="match status" value="1"/>
</dbReference>
<evidence type="ECO:0000256" key="3">
    <source>
        <dbReference type="ARBA" id="ARBA00022723"/>
    </source>
</evidence>
<keyword evidence="5" id="KW-0408">Iron</keyword>
<feature type="domain" description="2Fe-2S ferredoxin-type" evidence="6">
    <location>
        <begin position="1"/>
        <end position="72"/>
    </location>
</feature>
<keyword evidence="8" id="KW-1185">Reference proteome</keyword>
<dbReference type="PANTHER" id="PTHR11908">
    <property type="entry name" value="XANTHINE DEHYDROGENASE"/>
    <property type="match status" value="1"/>
</dbReference>
<reference evidence="7" key="2">
    <citation type="submission" date="2022-05" db="EMBL/GenBank/DDBJ databases">
        <authorList>
            <person name="Kim J.-S."/>
            <person name="Lee K."/>
            <person name="Suh M."/>
            <person name="Eom M."/>
            <person name="Kim J.-S."/>
            <person name="Kim D.-S."/>
            <person name="Ko S.-H."/>
            <person name="Shin Y."/>
            <person name="Lee J.-S."/>
        </authorList>
    </citation>
    <scope>NUCLEOTIDE SEQUENCE</scope>
    <source>
        <strain evidence="7">N237</strain>
    </source>
</reference>
<dbReference type="Pfam" id="PF00111">
    <property type="entry name" value="Fer2"/>
    <property type="match status" value="1"/>
</dbReference>
<dbReference type="InterPro" id="IPR036884">
    <property type="entry name" value="2Fe-2S-bd_dom_sf"/>
</dbReference>
<dbReference type="Pfam" id="PF02738">
    <property type="entry name" value="MoCoBD_1"/>
    <property type="match status" value="1"/>
</dbReference>
<sequence>MIVNGRPVAAEPAPGQCLRTFLRSEGWSAVKKGCDSGDCGACTVHVDGVPVHSCIYPAGRAGGAQVTTLEGLEDTVPSPLHPVQQDFLTAQGFQCGFCTAGMIMTCAVLTDPQKADLPRSLKGNLCRCTGYHPIQDAVTGAHTPVPATPGATGEVGQNVPAPAGPEIVTGAARYTLDVDADELPGPPLHLSLLRSPHPHAYIRSIDTTGALEVPGVHTVLTFADAPDRLYSTARHEKPTDDPSDTRLLDRTVRHVGQRVAAVVADTIGIAELARDKIVVDYQVLPAVLDPARAMDPTAPKLHADKSASASRIADPRRNLAAEVHSHIGDVPGALRRAEAEGPDEQHVYTGTFQAQRLQHVHLETHACIGWVDEDGRLTIRTSSQTPFLTRDALAVLFDLPRDRVRVFTKRLGGGFGGKQEMFTEDIVALATLRTGRPVQLEYTRSEQFVGASTRHPMTMTITLAADADGRLTAMKVENLSDTGAYGNHSAGVLFHSVGESMSMYRCANKQVDGWAVYTNTVPSGAFRGYGLSQMMFAMDSAMDEFGRQLGLDPVEFRRRNLVQPGDELVSIQGDLADVSIGSYGLDQCVDAVSSALRDAAEGRRGQRAPGPGWLVGSGMAVTMLDTTPPGGHIAQCRIAQRPDGTFELTVGTAEFGNGTATVHTQIAATALGVPSAAITLVQSDTDRIGHDTGAYGSTGTMVAGAATWQAATRLRELIEATIDGGPLLSAEGSASGTPRSVGFNVHGFRVAVNPASGELRILYSIQAADAGTVINPRQCAGQVRGGVAQALGAARYEHVDLDPDTGEVLTSTLRSYHIPAMADVPPTDVVFAASYEELGPLGAKPMSESPFNPVAPALANAVRDATGVRLTVLPMSADRLYLALKHADTARSNT</sequence>
<evidence type="ECO:0000313" key="7">
    <source>
        <dbReference type="EMBL" id="UQX88364.1"/>
    </source>
</evidence>
<comment type="similarity">
    <text evidence="1">Belongs to the xanthine dehydrogenase family.</text>
</comment>
<dbReference type="InterPro" id="IPR036856">
    <property type="entry name" value="Ald_Oxase/Xan_DH_a/b_sf"/>
</dbReference>
<dbReference type="Gene3D" id="3.30.365.10">
    <property type="entry name" value="Aldehyde oxidase/xanthine dehydrogenase, molybdopterin binding domain"/>
    <property type="match status" value="5"/>
</dbReference>